<feature type="compositionally biased region" description="Basic and acidic residues" evidence="7">
    <location>
        <begin position="527"/>
        <end position="538"/>
    </location>
</feature>
<evidence type="ECO:0000313" key="10">
    <source>
        <dbReference type="Proteomes" id="UP000326757"/>
    </source>
</evidence>
<evidence type="ECO:0000256" key="6">
    <source>
        <dbReference type="ARBA" id="ARBA00023163"/>
    </source>
</evidence>
<feature type="compositionally biased region" description="Basic and acidic residues" evidence="7">
    <location>
        <begin position="717"/>
        <end position="746"/>
    </location>
</feature>
<dbReference type="Gene3D" id="3.30.40.10">
    <property type="entry name" value="Zinc/RING finger domain, C3HC4 (zinc finger)"/>
    <property type="match status" value="1"/>
</dbReference>
<feature type="compositionally biased region" description="Polar residues" evidence="7">
    <location>
        <begin position="780"/>
        <end position="795"/>
    </location>
</feature>
<feature type="region of interest" description="Disordered" evidence="7">
    <location>
        <begin position="631"/>
        <end position="872"/>
    </location>
</feature>
<dbReference type="EMBL" id="VIGI01000013">
    <property type="protein sequence ID" value="KAB8292237.1"/>
    <property type="molecule type" value="Genomic_DNA"/>
</dbReference>
<feature type="compositionally biased region" description="Basic and acidic residues" evidence="7">
    <location>
        <begin position="631"/>
        <end position="641"/>
    </location>
</feature>
<name>A0A5N6JUG6_MONLA</name>
<feature type="compositionally biased region" description="Polar residues" evidence="7">
    <location>
        <begin position="540"/>
        <end position="556"/>
    </location>
</feature>
<feature type="region of interest" description="Disordered" evidence="7">
    <location>
        <begin position="527"/>
        <end position="602"/>
    </location>
</feature>
<feature type="region of interest" description="Disordered" evidence="7">
    <location>
        <begin position="291"/>
        <end position="311"/>
    </location>
</feature>
<dbReference type="Pfam" id="PF09733">
    <property type="entry name" value="VEFS-Box"/>
    <property type="match status" value="1"/>
</dbReference>
<dbReference type="GO" id="GO:0031490">
    <property type="term" value="F:chromatin DNA binding"/>
    <property type="evidence" value="ECO:0007669"/>
    <property type="project" value="TreeGrafter"/>
</dbReference>
<feature type="region of interest" description="Disordered" evidence="7">
    <location>
        <begin position="1018"/>
        <end position="1150"/>
    </location>
</feature>
<feature type="compositionally biased region" description="Basic and acidic residues" evidence="7">
    <location>
        <begin position="889"/>
        <end position="927"/>
    </location>
</feature>
<keyword evidence="5" id="KW-0805">Transcription regulation</keyword>
<dbReference type="CDD" id="cd21552">
    <property type="entry name" value="VEFS-box_ctSUZ12-like"/>
    <property type="match status" value="1"/>
</dbReference>
<feature type="region of interest" description="Disordered" evidence="7">
    <location>
        <begin position="70"/>
        <end position="109"/>
    </location>
</feature>
<accession>A0A5N6JUG6</accession>
<reference evidence="9 10" key="1">
    <citation type="submission" date="2019-06" db="EMBL/GenBank/DDBJ databases">
        <title>Genome Sequence of the Brown Rot Fungal Pathogen Monilinia laxa.</title>
        <authorList>
            <person name="De Miccolis Angelini R.M."/>
            <person name="Landi L."/>
            <person name="Abate D."/>
            <person name="Pollastro S."/>
            <person name="Romanazzi G."/>
            <person name="Faretra F."/>
        </authorList>
    </citation>
    <scope>NUCLEOTIDE SEQUENCE [LARGE SCALE GENOMIC DNA]</scope>
    <source>
        <strain evidence="9 10">Mlax316</strain>
    </source>
</reference>
<dbReference type="InterPro" id="IPR013083">
    <property type="entry name" value="Znf_RING/FYVE/PHD"/>
</dbReference>
<keyword evidence="4" id="KW-0862">Zinc</keyword>
<evidence type="ECO:0000256" key="5">
    <source>
        <dbReference type="ARBA" id="ARBA00023015"/>
    </source>
</evidence>
<feature type="compositionally biased region" description="Polar residues" evidence="7">
    <location>
        <begin position="1121"/>
        <end position="1150"/>
    </location>
</feature>
<keyword evidence="2" id="KW-0479">Metal-binding</keyword>
<dbReference type="PANTHER" id="PTHR22597:SF0">
    <property type="entry name" value="POLYCOMB PROTEIN SUZ12"/>
    <property type="match status" value="1"/>
</dbReference>
<organism evidence="9 10">
    <name type="scientific">Monilinia laxa</name>
    <name type="common">Brown rot fungus</name>
    <name type="synonym">Sclerotinia laxa</name>
    <dbReference type="NCBI Taxonomy" id="61186"/>
    <lineage>
        <taxon>Eukaryota</taxon>
        <taxon>Fungi</taxon>
        <taxon>Dikarya</taxon>
        <taxon>Ascomycota</taxon>
        <taxon>Pezizomycotina</taxon>
        <taxon>Leotiomycetes</taxon>
        <taxon>Helotiales</taxon>
        <taxon>Sclerotiniaceae</taxon>
        <taxon>Monilinia</taxon>
    </lineage>
</organism>
<keyword evidence="3" id="KW-0863">Zinc-finger</keyword>
<evidence type="ECO:0000256" key="3">
    <source>
        <dbReference type="ARBA" id="ARBA00022771"/>
    </source>
</evidence>
<evidence type="ECO:0000256" key="4">
    <source>
        <dbReference type="ARBA" id="ARBA00022833"/>
    </source>
</evidence>
<dbReference type="CDD" id="cd15489">
    <property type="entry name" value="PHD_SF"/>
    <property type="match status" value="1"/>
</dbReference>
<feature type="compositionally biased region" description="Polar residues" evidence="7">
    <location>
        <begin position="642"/>
        <end position="666"/>
    </location>
</feature>
<dbReference type="OrthoDB" id="284473at2759"/>
<gene>
    <name evidence="9" type="ORF">EYC80_007979</name>
</gene>
<keyword evidence="6" id="KW-0804">Transcription</keyword>
<dbReference type="GO" id="GO:0008270">
    <property type="term" value="F:zinc ion binding"/>
    <property type="evidence" value="ECO:0007669"/>
    <property type="project" value="UniProtKB-KW"/>
</dbReference>
<feature type="compositionally biased region" description="Low complexity" evidence="7">
    <location>
        <begin position="799"/>
        <end position="814"/>
    </location>
</feature>
<sequence length="1355" mass="152808">MESLRLHFKTTHDRFTFHVRPKSSFYVEFNKESTKSRRVDPLQTFQLGKATTFLDMEKYLSGDSCWAEAREGPQNNQWPDDRSHFGIETSPSSSPSPQSSRHSSPDVENGNIQIQECETSVPVPAYIRRLAELPVKSKKGYYLPDIKNPQYPRSTYASDIADRVLYDLITKRVLKPGEELPDSDDEKDETWLLHKRKWIINDYTDLTYDEKEYLIKWEEFIMAERFTTNMSHLQNTIMRFVARNRVWFAEKKARKKEWYKQMEFLIVNDGLEDQPFLSRCDEIFKQGKKEFDAKNSKPESGSARDAQPEPEREMRGWNDCVCGDPVQAPDQVICARNLCPDPHYHKECAEKSHRPIIPKGTWLCDRCHREANLEANLEAHFSRVVVNTELLRRDFRDRMPVLRNERHNRKKKFLLSNYPPEYLHLFAHIIKPIFNIERMQKRKTMDAASKTTNTVGGLQNIFHHLTEDALPELPHILKIPDAEKGIFNSRSHEELNYPQIPWNLPTEHMEARKLQYMTVFSAGDRDLQVPQGFDHEDQAESPTHSASRSSLNTPQRDPNKKMSFADYNKLKKEGIKPTPRTSATPDAAVPKGHAINTSNISNATSMARGSSFEASLNGEMHKNGNAVHSANKAEHGVRNGIDRNSNPPRSNSTKPQHLSNGINGTKNRMESTKDPSRAKEVHTSQIKSSTRPSSSLPTWDAPMKHSLPPRPQSPRRMVPDSRMNKRPHESEEPSHAEKRARTDRANSHLQKIVKPDNISSKAKAPPSHLSKSDDHASRFSKGTSETKSNRSSGRPINNLPPLLSPLPADLTAPTIFDSPKKLDQKASSSNTSSKSRSSVNGKKLPPKELSLRDTSPTTPPQTASVFKLPPLLSPTLPDVIEAALAELKEKTDKQKESEKSTSAPEHRQEKSGLLTVEERHTQARKPDAPGVARKTVTGAKIGHPPKRSASNTPLQKPREVPKAPATSQALIVKLPYSKRKSTTIERLVRLSPRPTPEFLRLETIRKKDGFEAMMAHGTAKKAPIISTNTKVDDSESGSEDDIPLSTQAKKTVSKKRPSDVLPSNSEPPPKRAKRPDNLEATTARKTVPNPLKSPMRSGSSQKGLLATPKKNEGSKAAPVTRVTSSDGNPQTPQSANITATTPQSISASRSEQIREFARNLKKKGERMTRVDGDQHQLKPVVERTAGVMVVVECLCQYMRYFKGLPCSSPKETSYSQKAQNANNWEGLVPMFAWLSGISKDIPVLQELFVHLHAVCLEECTRAIISMRPSPGNTEDDRAKDHKVWAKQQQYDFRRGDAWRHSNTVGYKLLKGFSSKGEPTIIGPWTSVDTVTAYCMEVCTAFNKKEKLGWVKEVDF</sequence>
<evidence type="ECO:0000256" key="2">
    <source>
        <dbReference type="ARBA" id="ARBA00022723"/>
    </source>
</evidence>
<comment type="caution">
    <text evidence="9">The sequence shown here is derived from an EMBL/GenBank/DDBJ whole genome shotgun (WGS) entry which is preliminary data.</text>
</comment>
<evidence type="ECO:0000313" key="9">
    <source>
        <dbReference type="EMBL" id="KAB8292237.1"/>
    </source>
</evidence>
<keyword evidence="10" id="KW-1185">Reference proteome</keyword>
<feature type="compositionally biased region" description="Basic and acidic residues" evidence="7">
    <location>
        <begin position="667"/>
        <end position="682"/>
    </location>
</feature>
<feature type="compositionally biased region" description="Low complexity" evidence="7">
    <location>
        <begin position="827"/>
        <end position="838"/>
    </location>
</feature>
<dbReference type="SUPFAM" id="SSF57903">
    <property type="entry name" value="FYVE/PHD zinc finger"/>
    <property type="match status" value="1"/>
</dbReference>
<feature type="region of interest" description="Disordered" evidence="7">
    <location>
        <begin position="889"/>
        <end position="969"/>
    </location>
</feature>
<feature type="compositionally biased region" description="Polar residues" evidence="7">
    <location>
        <begin position="852"/>
        <end position="864"/>
    </location>
</feature>
<dbReference type="Proteomes" id="UP000326757">
    <property type="component" value="Unassembled WGS sequence"/>
</dbReference>
<dbReference type="InterPro" id="IPR011011">
    <property type="entry name" value="Znf_FYVE_PHD"/>
</dbReference>
<dbReference type="PANTHER" id="PTHR22597">
    <property type="entry name" value="POLYCOMB GROUP PROTEIN"/>
    <property type="match status" value="1"/>
</dbReference>
<comment type="similarity">
    <text evidence="1">Belongs to the VEFS (VRN2-EMF2-FIS2-SU(Z)12) family.</text>
</comment>
<feature type="compositionally biased region" description="Polar residues" evidence="7">
    <location>
        <begin position="683"/>
        <end position="697"/>
    </location>
</feature>
<feature type="compositionally biased region" description="Low complexity" evidence="7">
    <location>
        <begin position="90"/>
        <end position="102"/>
    </location>
</feature>
<dbReference type="GO" id="GO:0016586">
    <property type="term" value="C:RSC-type complex"/>
    <property type="evidence" value="ECO:0007669"/>
    <property type="project" value="TreeGrafter"/>
</dbReference>
<protein>
    <recommendedName>
        <fullName evidence="8">Polycomb protein VEFS-Box domain-containing protein</fullName>
    </recommendedName>
</protein>
<proteinExistence type="inferred from homology"/>
<feature type="domain" description="Polycomb protein VEFS-Box" evidence="8">
    <location>
        <begin position="166"/>
        <end position="262"/>
    </location>
</feature>
<evidence type="ECO:0000259" key="8">
    <source>
        <dbReference type="Pfam" id="PF09733"/>
    </source>
</evidence>
<dbReference type="InterPro" id="IPR019135">
    <property type="entry name" value="Polycomb_protein_VEFS-Box"/>
</dbReference>
<evidence type="ECO:0000256" key="7">
    <source>
        <dbReference type="SAM" id="MobiDB-lite"/>
    </source>
</evidence>
<evidence type="ECO:0000256" key="1">
    <source>
        <dbReference type="ARBA" id="ARBA00007416"/>
    </source>
</evidence>